<reference evidence="12 13" key="1">
    <citation type="journal article" date="2007" name="Nature">
        <title>Genome of the marsupial Monodelphis domestica reveals innovation in non-coding sequences.</title>
        <authorList>
            <person name="Mikkelsen T.S."/>
            <person name="Wakefield M.J."/>
            <person name="Aken B."/>
            <person name="Amemiya C.T."/>
            <person name="Chang J.L."/>
            <person name="Duke S."/>
            <person name="Garber M."/>
            <person name="Gentles A.J."/>
            <person name="Goodstadt L."/>
            <person name="Heger A."/>
            <person name="Jurka J."/>
            <person name="Kamal M."/>
            <person name="Mauceli E."/>
            <person name="Searle S.M."/>
            <person name="Sharpe T."/>
            <person name="Baker M.L."/>
            <person name="Batzer M.A."/>
            <person name="Benos P.V."/>
            <person name="Belov K."/>
            <person name="Clamp M."/>
            <person name="Cook A."/>
            <person name="Cuff J."/>
            <person name="Das R."/>
            <person name="Davidow L."/>
            <person name="Deakin J.E."/>
            <person name="Fazzari M.J."/>
            <person name="Glass J.L."/>
            <person name="Grabherr M."/>
            <person name="Greally J.M."/>
            <person name="Gu W."/>
            <person name="Hore T.A."/>
            <person name="Huttley G.A."/>
            <person name="Kleber M."/>
            <person name="Jirtle R.L."/>
            <person name="Koina E."/>
            <person name="Lee J.T."/>
            <person name="Mahony S."/>
            <person name="Marra M.A."/>
            <person name="Miller R.D."/>
            <person name="Nicholls R.D."/>
            <person name="Oda M."/>
            <person name="Papenfuss A.T."/>
            <person name="Parra Z.E."/>
            <person name="Pollock D.D."/>
            <person name="Ray D.A."/>
            <person name="Schein J.E."/>
            <person name="Speed T.P."/>
            <person name="Thompson K."/>
            <person name="VandeBerg J.L."/>
            <person name="Wade C.M."/>
            <person name="Walker J.A."/>
            <person name="Waters P.D."/>
            <person name="Webber C."/>
            <person name="Weidman J.R."/>
            <person name="Xie X."/>
            <person name="Zody M.C."/>
            <person name="Baldwin J."/>
            <person name="Abdouelleil A."/>
            <person name="Abdulkadir J."/>
            <person name="Abebe A."/>
            <person name="Abera B."/>
            <person name="Abreu J."/>
            <person name="Acer S.C."/>
            <person name="Aftuck L."/>
            <person name="Alexander A."/>
            <person name="An P."/>
            <person name="Anderson E."/>
            <person name="Anderson S."/>
            <person name="Arachi H."/>
            <person name="Azer M."/>
            <person name="Bachantsang P."/>
            <person name="Barry A."/>
            <person name="Bayul T."/>
            <person name="Berlin A."/>
            <person name="Bessette D."/>
            <person name="Bloom T."/>
            <person name="Bloom T."/>
            <person name="Boguslavskiy L."/>
            <person name="Bonnet C."/>
            <person name="Boukhgalter B."/>
            <person name="Bourzgui I."/>
            <person name="Brown A."/>
            <person name="Cahill P."/>
            <person name="Channer S."/>
            <person name="Cheshatsang Y."/>
            <person name="Chuda L."/>
            <person name="Citroen M."/>
            <person name="Collymore A."/>
            <person name="Cooke P."/>
            <person name="Costello M."/>
            <person name="D'Aco K."/>
            <person name="Daza R."/>
            <person name="De Haan G."/>
            <person name="DeGray S."/>
            <person name="DeMaso C."/>
            <person name="Dhargay N."/>
            <person name="Dooley K."/>
            <person name="Dooley E."/>
            <person name="Doricent M."/>
            <person name="Dorje P."/>
            <person name="Dorjee K."/>
            <person name="Dupes A."/>
            <person name="Elong R."/>
            <person name="Falk J."/>
            <person name="Farina A."/>
            <person name="Faro S."/>
            <person name="Ferguson D."/>
            <person name="Fisher S."/>
            <person name="Foley C.D."/>
            <person name="Franke A."/>
            <person name="Friedrich D."/>
            <person name="Gadbois L."/>
            <person name="Gearin G."/>
            <person name="Gearin C.R."/>
            <person name="Giannoukos G."/>
            <person name="Goode T."/>
            <person name="Graham J."/>
            <person name="Grandbois E."/>
            <person name="Grewal S."/>
            <person name="Gyaltsen K."/>
            <person name="Hafez N."/>
            <person name="Hagos B."/>
            <person name="Hall J."/>
            <person name="Henson C."/>
            <person name="Hollinger A."/>
            <person name="Honan T."/>
            <person name="Huard M.D."/>
            <person name="Hughes L."/>
            <person name="Hurhula B."/>
            <person name="Husby M.E."/>
            <person name="Kamat A."/>
            <person name="Kanga B."/>
            <person name="Kashin S."/>
            <person name="Khazanovich D."/>
            <person name="Kisner P."/>
            <person name="Lance K."/>
            <person name="Lara M."/>
            <person name="Lee W."/>
            <person name="Lennon N."/>
            <person name="Letendre F."/>
            <person name="LeVine R."/>
            <person name="Lipovsky A."/>
            <person name="Liu X."/>
            <person name="Liu J."/>
            <person name="Liu S."/>
            <person name="Lokyitsang T."/>
            <person name="Lokyitsang Y."/>
            <person name="Lubonja R."/>
            <person name="Lui A."/>
            <person name="MacDonald P."/>
            <person name="Magnisalis V."/>
            <person name="Maru K."/>
            <person name="Matthews C."/>
            <person name="McCusker W."/>
            <person name="McDonough S."/>
            <person name="Mehta T."/>
            <person name="Meldrim J."/>
            <person name="Meneus L."/>
            <person name="Mihai O."/>
            <person name="Mihalev A."/>
            <person name="Mihova T."/>
            <person name="Mittelman R."/>
            <person name="Mlenga V."/>
            <person name="Montmayeur A."/>
            <person name="Mulrain L."/>
            <person name="Navidi A."/>
            <person name="Naylor J."/>
            <person name="Negash T."/>
            <person name="Nguyen T."/>
            <person name="Nguyen N."/>
            <person name="Nicol R."/>
            <person name="Norbu C."/>
            <person name="Norbu N."/>
            <person name="Novod N."/>
            <person name="O'Neill B."/>
            <person name="Osman S."/>
            <person name="Markiewicz E."/>
            <person name="Oyono O.L."/>
            <person name="Patti C."/>
            <person name="Phunkhang P."/>
            <person name="Pierre F."/>
            <person name="Priest M."/>
            <person name="Raghuraman S."/>
            <person name="Rege F."/>
            <person name="Reyes R."/>
            <person name="Rise C."/>
            <person name="Rogov P."/>
            <person name="Ross K."/>
            <person name="Ryan E."/>
            <person name="Settipalli S."/>
            <person name="Shea T."/>
            <person name="Sherpa N."/>
            <person name="Shi L."/>
            <person name="Shih D."/>
            <person name="Sparrow T."/>
            <person name="Spaulding J."/>
            <person name="Stalker J."/>
            <person name="Stange-Thomann N."/>
            <person name="Stavropoulos S."/>
            <person name="Stone C."/>
            <person name="Strader C."/>
            <person name="Tesfaye S."/>
            <person name="Thomson T."/>
            <person name="Thoulutsang Y."/>
            <person name="Thoulutsang D."/>
            <person name="Topham K."/>
            <person name="Topping I."/>
            <person name="Tsamla T."/>
            <person name="Vassiliev H."/>
            <person name="Vo A."/>
            <person name="Wangchuk T."/>
            <person name="Wangdi T."/>
            <person name="Weiand M."/>
            <person name="Wilkinson J."/>
            <person name="Wilson A."/>
            <person name="Yadav S."/>
            <person name="Young G."/>
            <person name="Yu Q."/>
            <person name="Zembek L."/>
            <person name="Zhong D."/>
            <person name="Zimmer A."/>
            <person name="Zwirko Z."/>
            <person name="Jaffe D.B."/>
            <person name="Alvarez P."/>
            <person name="Brockman W."/>
            <person name="Butler J."/>
            <person name="Chin C."/>
            <person name="Gnerre S."/>
            <person name="MacCallum I."/>
            <person name="Graves J.A."/>
            <person name="Ponting C.P."/>
            <person name="Breen M."/>
            <person name="Samollow P.B."/>
            <person name="Lander E.S."/>
            <person name="Lindblad-Toh K."/>
        </authorList>
    </citation>
    <scope>NUCLEOTIDE SEQUENCE [LARGE SCALE GENOMIC DNA]</scope>
</reference>
<keyword evidence="9" id="KW-0325">Glycoprotein</keyword>
<dbReference type="PANTHER" id="PTHR12027">
    <property type="entry name" value="WNT RELATED"/>
    <property type="match status" value="1"/>
</dbReference>
<dbReference type="GO" id="GO:0090090">
    <property type="term" value="P:negative regulation of canonical Wnt signaling pathway"/>
    <property type="evidence" value="ECO:0007669"/>
    <property type="project" value="Ensembl"/>
</dbReference>
<dbReference type="PROSITE" id="PS00246">
    <property type="entry name" value="WNT1"/>
    <property type="match status" value="1"/>
</dbReference>
<dbReference type="GO" id="GO:0030182">
    <property type="term" value="P:neuron differentiation"/>
    <property type="evidence" value="ECO:0000318"/>
    <property type="project" value="GO_Central"/>
</dbReference>
<dbReference type="GO" id="GO:0030295">
    <property type="term" value="F:protein kinase activator activity"/>
    <property type="evidence" value="ECO:0007669"/>
    <property type="project" value="Ensembl"/>
</dbReference>
<keyword evidence="10" id="KW-0449">Lipoprotein</keyword>
<dbReference type="Proteomes" id="UP000002280">
    <property type="component" value="Chromosome 4"/>
</dbReference>
<name>F7FUP9_MONDO</name>
<dbReference type="InterPro" id="IPR018161">
    <property type="entry name" value="Wnt_CS"/>
</dbReference>
<keyword evidence="7" id="KW-0732">Signal</keyword>
<comment type="similarity">
    <text evidence="2 11">Belongs to the Wnt family.</text>
</comment>
<keyword evidence="5" id="KW-0272">Extracellular matrix</keyword>
<sequence length="287" mass="31795">MKAKVQFLWTVFLSLILQTGLGYAIKWLALSKTPSVLALNQTQHCKQLEGLVSSQVQLCRSNLELMQTIVQAAREAMKTCRKAFSDMRWNCSSIERAPNYLLDLERGTRESAFVYALSAAAISHTIARACTTGDLPGCSCGPVPGETPGPGYRWGGCADNLNYGLLMGAKFSDAPMKLMHLHNSEVGRQALRASLEMKCKCHGVSGSCSIKTCWKGLQELRDVAQDLKTKYLSATKVMYRPMGNRKHLVPKDLDIRPVQDTELIYLQSSPDFCMKNEKVGSHGTQDR</sequence>
<reference evidence="12" key="3">
    <citation type="submission" date="2025-09" db="UniProtKB">
        <authorList>
            <consortium name="Ensembl"/>
        </authorList>
    </citation>
    <scope>IDENTIFICATION</scope>
</reference>
<evidence type="ECO:0000313" key="12">
    <source>
        <dbReference type="Ensembl" id="ENSMODP00000006849.4"/>
    </source>
</evidence>
<keyword evidence="8" id="KW-1015">Disulfide bond</keyword>
<evidence type="ECO:0000256" key="11">
    <source>
        <dbReference type="RuleBase" id="RU003500"/>
    </source>
</evidence>
<dbReference type="OMA" id="CKLLPGM"/>
<dbReference type="InParanoid" id="F7FUP9"/>
<organism evidence="12 13">
    <name type="scientific">Monodelphis domestica</name>
    <name type="common">Gray short-tailed opossum</name>
    <dbReference type="NCBI Taxonomy" id="13616"/>
    <lineage>
        <taxon>Eukaryota</taxon>
        <taxon>Metazoa</taxon>
        <taxon>Chordata</taxon>
        <taxon>Craniata</taxon>
        <taxon>Vertebrata</taxon>
        <taxon>Euteleostomi</taxon>
        <taxon>Mammalia</taxon>
        <taxon>Metatheria</taxon>
        <taxon>Didelphimorphia</taxon>
        <taxon>Didelphidae</taxon>
        <taxon>Monodelphis</taxon>
    </lineage>
</organism>
<dbReference type="GO" id="GO:0062009">
    <property type="term" value="P:secondary palate development"/>
    <property type="evidence" value="ECO:0007669"/>
    <property type="project" value="Ensembl"/>
</dbReference>
<dbReference type="eggNOG" id="KOG3913">
    <property type="taxonomic scope" value="Eukaryota"/>
</dbReference>
<dbReference type="GO" id="GO:0060675">
    <property type="term" value="P:ureteric bud morphogenesis"/>
    <property type="evidence" value="ECO:0007669"/>
    <property type="project" value="Ensembl"/>
</dbReference>
<dbReference type="GO" id="GO:0005615">
    <property type="term" value="C:extracellular space"/>
    <property type="evidence" value="ECO:0000318"/>
    <property type="project" value="GO_Central"/>
</dbReference>
<evidence type="ECO:0000256" key="2">
    <source>
        <dbReference type="ARBA" id="ARBA00005683"/>
    </source>
</evidence>
<dbReference type="GO" id="GO:0061101">
    <property type="term" value="P:neuroendocrine cell differentiation"/>
    <property type="evidence" value="ECO:0007669"/>
    <property type="project" value="Ensembl"/>
</dbReference>
<dbReference type="Bgee" id="ENSMODG00000005538">
    <property type="expression patterns" value="Expressed in placenta and 14 other cell types or tissues"/>
</dbReference>
<evidence type="ECO:0000256" key="6">
    <source>
        <dbReference type="ARBA" id="ARBA00022687"/>
    </source>
</evidence>
<comment type="subcellular location">
    <subcellularLocation>
        <location evidence="1 11">Secreted</location>
        <location evidence="1 11">Extracellular space</location>
        <location evidence="1 11">Extracellular matrix</location>
    </subcellularLocation>
</comment>
<dbReference type="PRINTS" id="PR01349">
    <property type="entry name" value="WNTPROTEIN"/>
</dbReference>
<gene>
    <name evidence="12" type="primary">WNT11</name>
</gene>
<dbReference type="GeneTree" id="ENSGT00940000158413"/>
<dbReference type="GO" id="GO:0072177">
    <property type="term" value="P:mesonephric duct development"/>
    <property type="evidence" value="ECO:0007669"/>
    <property type="project" value="Ensembl"/>
</dbReference>
<keyword evidence="6 11" id="KW-0879">Wnt signaling pathway</keyword>
<keyword evidence="13" id="KW-1185">Reference proteome</keyword>
<dbReference type="GO" id="GO:0005125">
    <property type="term" value="F:cytokine activity"/>
    <property type="evidence" value="ECO:0000318"/>
    <property type="project" value="GO_Central"/>
</dbReference>
<dbReference type="CDD" id="cd19343">
    <property type="entry name" value="Wnt_Wnt11"/>
    <property type="match status" value="1"/>
</dbReference>
<reference evidence="12" key="2">
    <citation type="submission" date="2025-08" db="UniProtKB">
        <authorList>
            <consortium name="Ensembl"/>
        </authorList>
    </citation>
    <scope>IDENTIFICATION</scope>
</reference>
<keyword evidence="4" id="KW-0964">Secreted</keyword>
<evidence type="ECO:0000256" key="5">
    <source>
        <dbReference type="ARBA" id="ARBA00022530"/>
    </source>
</evidence>
<evidence type="ECO:0000256" key="10">
    <source>
        <dbReference type="ARBA" id="ARBA00023288"/>
    </source>
</evidence>
<dbReference type="GO" id="GO:0035556">
    <property type="term" value="P:intracellular signal transduction"/>
    <property type="evidence" value="ECO:0007669"/>
    <property type="project" value="Ensembl"/>
</dbReference>
<dbReference type="HOGENOM" id="CLU_033039_1_0_1"/>
<dbReference type="GO" id="GO:0005737">
    <property type="term" value="C:cytoplasm"/>
    <property type="evidence" value="ECO:0007669"/>
    <property type="project" value="Ensembl"/>
</dbReference>
<keyword evidence="3 11" id="KW-0217">Developmental protein</keyword>
<evidence type="ECO:0000256" key="1">
    <source>
        <dbReference type="ARBA" id="ARBA00004498"/>
    </source>
</evidence>
<evidence type="ECO:0000313" key="13">
    <source>
        <dbReference type="Proteomes" id="UP000002280"/>
    </source>
</evidence>
<dbReference type="GO" id="GO:0060070">
    <property type="term" value="P:canonical Wnt signaling pathway"/>
    <property type="evidence" value="ECO:0000318"/>
    <property type="project" value="GO_Central"/>
</dbReference>
<dbReference type="GO" id="GO:0060197">
    <property type="term" value="P:cloacal septation"/>
    <property type="evidence" value="ECO:0007669"/>
    <property type="project" value="Ensembl"/>
</dbReference>
<dbReference type="GO" id="GO:0048706">
    <property type="term" value="P:embryonic skeletal system development"/>
    <property type="evidence" value="ECO:0007669"/>
    <property type="project" value="Ensembl"/>
</dbReference>
<dbReference type="Pfam" id="PF00110">
    <property type="entry name" value="wnt"/>
    <property type="match status" value="1"/>
</dbReference>
<dbReference type="Ensembl" id="ENSMODT00000006987.4">
    <property type="protein sequence ID" value="ENSMODP00000006849.4"/>
    <property type="gene ID" value="ENSMODG00000005538.4"/>
</dbReference>
<dbReference type="GO" id="GO:0060484">
    <property type="term" value="P:lung-associated mesenchyme development"/>
    <property type="evidence" value="ECO:0007669"/>
    <property type="project" value="Ensembl"/>
</dbReference>
<protein>
    <recommendedName>
        <fullName evidence="11">Protein Wnt</fullName>
    </recommendedName>
</protein>
<evidence type="ECO:0000256" key="4">
    <source>
        <dbReference type="ARBA" id="ARBA00022525"/>
    </source>
</evidence>
<dbReference type="GO" id="GO:0030325">
    <property type="term" value="P:adrenal gland development"/>
    <property type="evidence" value="ECO:0007669"/>
    <property type="project" value="Ensembl"/>
</dbReference>
<proteinExistence type="inferred from homology"/>
<dbReference type="FunCoup" id="F7FUP9">
    <property type="interactions" value="134"/>
</dbReference>
<dbReference type="STRING" id="13616.ENSMODP00000006849"/>
<evidence type="ECO:0000256" key="3">
    <source>
        <dbReference type="ARBA" id="ARBA00022473"/>
    </source>
</evidence>
<dbReference type="GO" id="GO:0045893">
    <property type="term" value="P:positive regulation of DNA-templated transcription"/>
    <property type="evidence" value="ECO:0007669"/>
    <property type="project" value="Ensembl"/>
</dbReference>
<comment type="function">
    <text evidence="11">Ligand for members of the frizzled family of seven transmembrane receptors.</text>
</comment>
<evidence type="ECO:0000256" key="9">
    <source>
        <dbReference type="ARBA" id="ARBA00023180"/>
    </source>
</evidence>
<dbReference type="GO" id="GO:0045165">
    <property type="term" value="P:cell fate commitment"/>
    <property type="evidence" value="ECO:0000318"/>
    <property type="project" value="GO_Central"/>
</dbReference>
<dbReference type="PANTHER" id="PTHR12027:SF7">
    <property type="entry name" value="PROTEIN WNT-11"/>
    <property type="match status" value="1"/>
</dbReference>
<evidence type="ECO:0000256" key="8">
    <source>
        <dbReference type="ARBA" id="ARBA00023157"/>
    </source>
</evidence>
<dbReference type="GO" id="GO:0005109">
    <property type="term" value="F:frizzled binding"/>
    <property type="evidence" value="ECO:0000318"/>
    <property type="project" value="GO_Central"/>
</dbReference>
<dbReference type="SMART" id="SM00097">
    <property type="entry name" value="WNT1"/>
    <property type="match status" value="1"/>
</dbReference>
<evidence type="ECO:0000256" key="7">
    <source>
        <dbReference type="ARBA" id="ARBA00022729"/>
    </source>
</evidence>
<accession>F7FUP9</accession>
<dbReference type="InterPro" id="IPR005817">
    <property type="entry name" value="Wnt"/>
</dbReference>
<dbReference type="AlphaFoldDB" id="F7FUP9"/>